<comment type="caution">
    <text evidence="2">The sequence shown here is derived from an EMBL/GenBank/DDBJ whole genome shotgun (WGS) entry which is preliminary data.</text>
</comment>
<evidence type="ECO:0000313" key="2">
    <source>
        <dbReference type="EMBL" id="KHK87760.1"/>
    </source>
</evidence>
<gene>
    <name evidence="2" type="ORF">LK12_23415</name>
</gene>
<evidence type="ECO:0000256" key="1">
    <source>
        <dbReference type="SAM" id="SignalP"/>
    </source>
</evidence>
<protein>
    <recommendedName>
        <fullName evidence="4">Lipoprotein</fullName>
    </recommendedName>
</protein>
<dbReference type="RefSeq" id="WP_039290776.1">
    <property type="nucleotide sequence ID" value="NZ_JTDI01000039.1"/>
</dbReference>
<dbReference type="AlphaFoldDB" id="A0A0B1ZEK8"/>
<organism evidence="2 3">
    <name type="scientific">Novosphingobium malaysiense</name>
    <dbReference type="NCBI Taxonomy" id="1348853"/>
    <lineage>
        <taxon>Bacteria</taxon>
        <taxon>Pseudomonadati</taxon>
        <taxon>Pseudomonadota</taxon>
        <taxon>Alphaproteobacteria</taxon>
        <taxon>Sphingomonadales</taxon>
        <taxon>Sphingomonadaceae</taxon>
        <taxon>Novosphingobium</taxon>
    </lineage>
</organism>
<dbReference type="Proteomes" id="UP000031057">
    <property type="component" value="Unassembled WGS sequence"/>
</dbReference>
<proteinExistence type="predicted"/>
<sequence>MYSSNLTMVGGACLAVMLVTACGGSSEPAAEPTSYHIQKEALYASTTTDICRAKDAAFLRNLLLRVSSVLPEGTSGFDFVDFDVTGMSEDENARAVIRFRAVPSGEQPEAMYAVGSFRPEDCIIGPLQG</sequence>
<accession>A0A0B1ZEK8</accession>
<keyword evidence="1" id="KW-0732">Signal</keyword>
<evidence type="ECO:0008006" key="4">
    <source>
        <dbReference type="Google" id="ProtNLM"/>
    </source>
</evidence>
<feature type="non-terminal residue" evidence="2">
    <location>
        <position position="129"/>
    </location>
</feature>
<dbReference type="OrthoDB" id="7509373at2"/>
<reference evidence="2 3" key="1">
    <citation type="submission" date="2014-10" db="EMBL/GenBank/DDBJ databases">
        <title>Genome sequence of Novosphingobium malaysiense MUSC 273(T).</title>
        <authorList>
            <person name="Lee L.-H."/>
        </authorList>
    </citation>
    <scope>NUCLEOTIDE SEQUENCE [LARGE SCALE GENOMIC DNA]</scope>
    <source>
        <strain evidence="2 3">MUSC 273</strain>
    </source>
</reference>
<evidence type="ECO:0000313" key="3">
    <source>
        <dbReference type="Proteomes" id="UP000031057"/>
    </source>
</evidence>
<dbReference type="EMBL" id="JTDI01000039">
    <property type="protein sequence ID" value="KHK87760.1"/>
    <property type="molecule type" value="Genomic_DNA"/>
</dbReference>
<keyword evidence="3" id="KW-1185">Reference proteome</keyword>
<feature type="signal peptide" evidence="1">
    <location>
        <begin position="1"/>
        <end position="21"/>
    </location>
</feature>
<name>A0A0B1ZEK8_9SPHN</name>
<feature type="chain" id="PRO_5002064954" description="Lipoprotein" evidence="1">
    <location>
        <begin position="22"/>
        <end position="129"/>
    </location>
</feature>